<dbReference type="RefSeq" id="WP_117684585.1">
    <property type="nucleotide sequence ID" value="NZ_QSQP01000001.1"/>
</dbReference>
<evidence type="ECO:0000313" key="2">
    <source>
        <dbReference type="Proteomes" id="UP000261052"/>
    </source>
</evidence>
<evidence type="ECO:0000313" key="1">
    <source>
        <dbReference type="EMBL" id="RGK45678.1"/>
    </source>
</evidence>
<organism evidence="1 2">
    <name type="scientific">Agathobacter rectalis</name>
    <dbReference type="NCBI Taxonomy" id="39491"/>
    <lineage>
        <taxon>Bacteria</taxon>
        <taxon>Bacillati</taxon>
        <taxon>Bacillota</taxon>
        <taxon>Clostridia</taxon>
        <taxon>Lachnospirales</taxon>
        <taxon>Lachnospiraceae</taxon>
        <taxon>Agathobacter</taxon>
    </lineage>
</organism>
<comment type="caution">
    <text evidence="1">The sequence shown here is derived from an EMBL/GenBank/DDBJ whole genome shotgun (WGS) entry which is preliminary data.</text>
</comment>
<accession>A0A3E4M780</accession>
<proteinExistence type="predicted"/>
<dbReference type="Proteomes" id="UP000261052">
    <property type="component" value="Unassembled WGS sequence"/>
</dbReference>
<protein>
    <recommendedName>
        <fullName evidence="3">PcfJ-like protein</fullName>
    </recommendedName>
</protein>
<dbReference type="InterPro" id="IPR025586">
    <property type="entry name" value="PcfJ"/>
</dbReference>
<gene>
    <name evidence="1" type="ORF">DXD13_00945</name>
</gene>
<name>A0A3E4M780_9FIRM</name>
<dbReference type="AlphaFoldDB" id="A0A3E4M780"/>
<evidence type="ECO:0008006" key="3">
    <source>
        <dbReference type="Google" id="ProtNLM"/>
    </source>
</evidence>
<sequence length="707" mass="83433">MKKKAIEKIPYFGLKKTSRKKDVKYIGVTAVKIVGHEKHLFLEVYRNKKESKEMPMVRIVLTKKDFGTYWPEKEEWTRQKIKPDSCYGRVIWGEEHPTWEQEKKENILQSTEDLERIKKFCKANVYNEEHWWEYIYKHEDDIVTTARRNREHKVYMRRQEALADRMAHTKELPEKEILERADRLYFHNQHYLYYKKHGCWAHIACSKCGGVTDARWKSGISYESQFQRWTEEPREGHYGTCPMCGARGEYKCQGKVKGTCDKYIYLFLGQKYKENGMVMRYVEVGKKWTLGFICGDKGPEMYNASEELSGAEIARAYFEPGKKVQIDYHKHDPYMGKDFWDDCNLYGMANIPIRAGLIMSETYEEMKGTIFQYSALQEYAKSVREVNPIDYLERYSQTPQIEVLVKMGLTDVVEKLVKCYYGIVADENARRPDQFLGIRKERVKQLIRKKGDTHLLGVMQMEKRQGQNWTDEQVEHLAETDLSGTQVETATRYMTLQKLLNRIEKYAGCKYGTECSSALARIRHTATTYADYLSMRINLGYDLNNTVYQQPQDLEAEHNKMVMETNKEEMDKHLKEVAERYPEIRHVYRGLRNKYLYEDDKYIIRPARSAEEIVMEGRLLHHCVGGNMYLGRHNKGETYILMLRFKAEPDIPYITVEIDAKNPRILQWYGDKDKKPDEKNMQSWLNNWLMKLKTGTLTETIQTAAIA</sequence>
<dbReference type="EMBL" id="QSQP01000001">
    <property type="protein sequence ID" value="RGK45678.1"/>
    <property type="molecule type" value="Genomic_DNA"/>
</dbReference>
<dbReference type="Pfam" id="PF14284">
    <property type="entry name" value="PcfJ"/>
    <property type="match status" value="1"/>
</dbReference>
<reference evidence="1 2" key="1">
    <citation type="submission" date="2018-08" db="EMBL/GenBank/DDBJ databases">
        <title>A genome reference for cultivated species of the human gut microbiota.</title>
        <authorList>
            <person name="Zou Y."/>
            <person name="Xue W."/>
            <person name="Luo G."/>
        </authorList>
    </citation>
    <scope>NUCLEOTIDE SEQUENCE [LARGE SCALE GENOMIC DNA]</scope>
    <source>
        <strain evidence="1 2">TF11-15AC</strain>
    </source>
</reference>